<feature type="compositionally biased region" description="Polar residues" evidence="1">
    <location>
        <begin position="92"/>
        <end position="106"/>
    </location>
</feature>
<evidence type="ECO:0000313" key="2">
    <source>
        <dbReference type="EMBL" id="XCH39798.1"/>
    </source>
</evidence>
<accession>A0AAU8GCY1</accession>
<evidence type="ECO:0000256" key="1">
    <source>
        <dbReference type="SAM" id="MobiDB-lite"/>
    </source>
</evidence>
<feature type="region of interest" description="Disordered" evidence="1">
    <location>
        <begin position="91"/>
        <end position="120"/>
    </location>
</feature>
<dbReference type="EMBL" id="PP856715">
    <property type="protein sequence ID" value="XCH39798.1"/>
    <property type="molecule type" value="Genomic_DNA"/>
</dbReference>
<gene>
    <name evidence="2" type="ORF">LZIPZFJY_CDS0029</name>
</gene>
<name>A0AAU8GCY1_9CAUD</name>
<organism evidence="2">
    <name type="scientific">Salmonella phage vB_STmST19_KE13</name>
    <dbReference type="NCBI Taxonomy" id="3161167"/>
    <lineage>
        <taxon>Viruses</taxon>
        <taxon>Duplodnaviria</taxon>
        <taxon>Heunggongvirae</taxon>
        <taxon>Uroviricota</taxon>
        <taxon>Caudoviricetes</taxon>
    </lineage>
</organism>
<proteinExistence type="predicted"/>
<reference evidence="2" key="1">
    <citation type="submission" date="2024-05" db="EMBL/GenBank/DDBJ databases">
        <authorList>
            <person name="Mugo M.M."/>
            <person name="Musyoki A.M."/>
            <person name="Makumi A.M."/>
            <person name="Mutai I."/>
            <person name="Drechsel O."/>
            <person name="Kering K.K."/>
            <person name="Muturi P."/>
            <person name="Mbae C.K."/>
            <person name="Kariuki S.M."/>
        </authorList>
    </citation>
    <scope>NUCLEOTIDE SEQUENCE</scope>
</reference>
<protein>
    <recommendedName>
        <fullName evidence="3">Terminase small subunit</fullName>
    </recommendedName>
</protein>
<evidence type="ECO:0008006" key="3">
    <source>
        <dbReference type="Google" id="ProtNLM"/>
    </source>
</evidence>
<sequence>MTIKDTELEDIRGCVGVLETINKYLREIKPGVFVDVYDVLTAWNVTNPALQHLIKKALQAGERGHKSREQDLQDIIDSAIRAKELEIKQCHSAISPSRNETQTTPTPEEHANEPTTLPAE</sequence>